<reference evidence="11" key="3">
    <citation type="submission" date="2015-06" db="UniProtKB">
        <authorList>
            <consortium name="EnsemblMetazoa"/>
        </authorList>
    </citation>
    <scope>IDENTIFICATION</scope>
</reference>
<dbReference type="PANTHER" id="PTHR46685:SF1">
    <property type="entry name" value="SMALL RIBOSOMAL SUBUNIT PROTEIN US15M"/>
    <property type="match status" value="1"/>
</dbReference>
<dbReference type="STRING" id="6412.T1F5D3"/>
<evidence type="ECO:0000313" key="11">
    <source>
        <dbReference type="EnsemblMetazoa" id="HelroP172475"/>
    </source>
</evidence>
<evidence type="ECO:0000256" key="3">
    <source>
        <dbReference type="ARBA" id="ARBA00022946"/>
    </source>
</evidence>
<dbReference type="GO" id="GO:0006412">
    <property type="term" value="P:translation"/>
    <property type="evidence" value="ECO:0007669"/>
    <property type="project" value="InterPro"/>
</dbReference>
<evidence type="ECO:0000256" key="6">
    <source>
        <dbReference type="ARBA" id="ARBA00023274"/>
    </source>
</evidence>
<dbReference type="SUPFAM" id="SSF47060">
    <property type="entry name" value="S15/NS1 RNA-binding domain"/>
    <property type="match status" value="1"/>
</dbReference>
<dbReference type="EMBL" id="AMQM01004226">
    <property type="status" value="NOT_ANNOTATED_CDS"/>
    <property type="molecule type" value="Genomic_DNA"/>
</dbReference>
<dbReference type="EMBL" id="KB096457">
    <property type="protein sequence ID" value="ESO04800.1"/>
    <property type="molecule type" value="Genomic_DNA"/>
</dbReference>
<reference evidence="10 12" key="2">
    <citation type="journal article" date="2013" name="Nature">
        <title>Insights into bilaterian evolution from three spiralian genomes.</title>
        <authorList>
            <person name="Simakov O."/>
            <person name="Marletaz F."/>
            <person name="Cho S.J."/>
            <person name="Edsinger-Gonzales E."/>
            <person name="Havlak P."/>
            <person name="Hellsten U."/>
            <person name="Kuo D.H."/>
            <person name="Larsson T."/>
            <person name="Lv J."/>
            <person name="Arendt D."/>
            <person name="Savage R."/>
            <person name="Osoegawa K."/>
            <person name="de Jong P."/>
            <person name="Grimwood J."/>
            <person name="Chapman J.A."/>
            <person name="Shapiro H."/>
            <person name="Aerts A."/>
            <person name="Otillar R.P."/>
            <person name="Terry A.Y."/>
            <person name="Boore J.L."/>
            <person name="Grigoriev I.V."/>
            <person name="Lindberg D.R."/>
            <person name="Seaver E.C."/>
            <person name="Weisblat D.A."/>
            <person name="Putnam N.H."/>
            <person name="Rokhsar D.S."/>
        </authorList>
    </citation>
    <scope>NUCLEOTIDE SEQUENCE</scope>
</reference>
<dbReference type="InterPro" id="IPR009068">
    <property type="entry name" value="uS15_NS1_RNA-bd_sf"/>
</dbReference>
<evidence type="ECO:0000256" key="4">
    <source>
        <dbReference type="ARBA" id="ARBA00022980"/>
    </source>
</evidence>
<dbReference type="RefSeq" id="XP_009017379.1">
    <property type="nucleotide sequence ID" value="XM_009019131.1"/>
</dbReference>
<dbReference type="GO" id="GO:0005763">
    <property type="term" value="C:mitochondrial small ribosomal subunit"/>
    <property type="evidence" value="ECO:0000318"/>
    <property type="project" value="GO_Central"/>
</dbReference>
<dbReference type="Gene3D" id="1.10.287.10">
    <property type="entry name" value="S15/NS1, RNA-binding"/>
    <property type="match status" value="1"/>
</dbReference>
<reference evidence="12" key="1">
    <citation type="submission" date="2012-12" db="EMBL/GenBank/DDBJ databases">
        <authorList>
            <person name="Hellsten U."/>
            <person name="Grimwood J."/>
            <person name="Chapman J.A."/>
            <person name="Shapiro H."/>
            <person name="Aerts A."/>
            <person name="Otillar R.P."/>
            <person name="Terry A.Y."/>
            <person name="Boore J.L."/>
            <person name="Simakov O."/>
            <person name="Marletaz F."/>
            <person name="Cho S.-J."/>
            <person name="Edsinger-Gonzales E."/>
            <person name="Havlak P."/>
            <person name="Kuo D.-H."/>
            <person name="Larsson T."/>
            <person name="Lv J."/>
            <person name="Arendt D."/>
            <person name="Savage R."/>
            <person name="Osoegawa K."/>
            <person name="de Jong P."/>
            <person name="Lindberg D.R."/>
            <person name="Seaver E.C."/>
            <person name="Weisblat D.A."/>
            <person name="Putnam N.H."/>
            <person name="Grigoriev I.V."/>
            <person name="Rokhsar D.S."/>
        </authorList>
    </citation>
    <scope>NUCLEOTIDE SEQUENCE</scope>
</reference>
<dbReference type="Pfam" id="PF00312">
    <property type="entry name" value="Ribosomal_S15"/>
    <property type="match status" value="1"/>
</dbReference>
<comment type="subcellular location">
    <subcellularLocation>
        <location evidence="1">Mitochondrion</location>
    </subcellularLocation>
</comment>
<keyword evidence="5" id="KW-0496">Mitochondrion</keyword>
<keyword evidence="4" id="KW-0689">Ribosomal protein</keyword>
<dbReference type="Proteomes" id="UP000015101">
    <property type="component" value="Unassembled WGS sequence"/>
</dbReference>
<keyword evidence="9" id="KW-0175">Coiled coil</keyword>
<dbReference type="HOGENOM" id="CLU_722155_0_0_1"/>
<evidence type="ECO:0000313" key="10">
    <source>
        <dbReference type="EMBL" id="ESO04800.1"/>
    </source>
</evidence>
<dbReference type="CTD" id="20204032"/>
<keyword evidence="3" id="KW-0809">Transit peptide</keyword>
<dbReference type="FunCoup" id="T1F5D3">
    <property type="interactions" value="777"/>
</dbReference>
<proteinExistence type="inferred from homology"/>
<feature type="coiled-coil region" evidence="9">
    <location>
        <begin position="270"/>
        <end position="297"/>
    </location>
</feature>
<dbReference type="InParanoid" id="T1F5D3"/>
<dbReference type="InterPro" id="IPR000589">
    <property type="entry name" value="Ribosomal_uS15"/>
</dbReference>
<organism evidence="11 12">
    <name type="scientific">Helobdella robusta</name>
    <name type="common">Californian leech</name>
    <dbReference type="NCBI Taxonomy" id="6412"/>
    <lineage>
        <taxon>Eukaryota</taxon>
        <taxon>Metazoa</taxon>
        <taxon>Spiralia</taxon>
        <taxon>Lophotrochozoa</taxon>
        <taxon>Annelida</taxon>
        <taxon>Clitellata</taxon>
        <taxon>Hirudinea</taxon>
        <taxon>Rhynchobdellida</taxon>
        <taxon>Glossiphoniidae</taxon>
        <taxon>Helobdella</taxon>
    </lineage>
</organism>
<evidence type="ECO:0000256" key="2">
    <source>
        <dbReference type="ARBA" id="ARBA00008434"/>
    </source>
</evidence>
<dbReference type="PANTHER" id="PTHR46685">
    <property type="entry name" value="28S RIBOSOMAL PROTEIN S15, MITOCHONDRIAL"/>
    <property type="match status" value="1"/>
</dbReference>
<dbReference type="EnsemblMetazoa" id="HelroT172475">
    <property type="protein sequence ID" value="HelroP172475"/>
    <property type="gene ID" value="HelroG172475"/>
</dbReference>
<dbReference type="AlphaFoldDB" id="T1F5D3"/>
<evidence type="ECO:0000313" key="12">
    <source>
        <dbReference type="Proteomes" id="UP000015101"/>
    </source>
</evidence>
<keyword evidence="12" id="KW-1185">Reference proteome</keyword>
<gene>
    <name evidence="11" type="primary">20204032</name>
    <name evidence="10" type="ORF">HELRODRAFT_172475</name>
</gene>
<dbReference type="OrthoDB" id="441444at2759"/>
<dbReference type="InterPro" id="IPR052137">
    <property type="entry name" value="uS15_ribosomal"/>
</dbReference>
<dbReference type="KEGG" id="hro:HELRODRAFT_172475"/>
<sequence>MWSGVLQRQYNGSMTFIAFLAFTIGRFHFKIPWLRVKVNSFEEDCRKMSFGFKLAVRFLLDSNCSIHKLSYSYLKNQIQNYEKEIEIPVVAHKRGNHTIQNGTTDIELKAVSDLSEEVVKVDLSCPRPGFDKLKQYNEADDVIKKLFSLEFSTKQVTLEKMMEEVVSMVQDHPLDVKSMEVEIAKDTVAIRNQIKHCLKFRHDKYSISVLRNRISRRNDKLGELLSADKEKFDWLTAKLQLKYTPPSKYSHLEKLSKRALRKKVARDFALQLVKEKNETLKKKLSEERIRFDKYKEEELDKIIKELKELDIDEVTSLADTLKALDREDLIPKKVEVPSRRQLLYSKKLEIYMKKKEEVDDQKLKANGFFTPREFPNIPDKLFF</sequence>
<accession>T1F5D3</accession>
<evidence type="ECO:0000256" key="8">
    <source>
        <dbReference type="ARBA" id="ARBA00035528"/>
    </source>
</evidence>
<evidence type="ECO:0000256" key="7">
    <source>
        <dbReference type="ARBA" id="ARBA00035249"/>
    </source>
</evidence>
<dbReference type="GeneID" id="20204032"/>
<protein>
    <recommendedName>
        <fullName evidence="7">Small ribosomal subunit protein uS15m</fullName>
    </recommendedName>
    <alternativeName>
        <fullName evidence="8">28S ribosomal protein S15, mitochondrial</fullName>
    </alternativeName>
</protein>
<comment type="similarity">
    <text evidence="2">Belongs to the universal ribosomal protein uS15 family.</text>
</comment>
<evidence type="ECO:0000256" key="9">
    <source>
        <dbReference type="SAM" id="Coils"/>
    </source>
</evidence>
<dbReference type="GO" id="GO:0003735">
    <property type="term" value="F:structural constituent of ribosome"/>
    <property type="evidence" value="ECO:0007669"/>
    <property type="project" value="InterPro"/>
</dbReference>
<dbReference type="SMART" id="SM01387">
    <property type="entry name" value="Ribosomal_S15"/>
    <property type="match status" value="1"/>
</dbReference>
<name>T1F5D3_HELRO</name>
<dbReference type="eggNOG" id="KOG2815">
    <property type="taxonomic scope" value="Eukaryota"/>
</dbReference>
<evidence type="ECO:0000256" key="1">
    <source>
        <dbReference type="ARBA" id="ARBA00004173"/>
    </source>
</evidence>
<keyword evidence="6" id="KW-0687">Ribonucleoprotein</keyword>
<evidence type="ECO:0000256" key="5">
    <source>
        <dbReference type="ARBA" id="ARBA00023128"/>
    </source>
</evidence>